<dbReference type="Gene3D" id="2.60.120.380">
    <property type="match status" value="1"/>
</dbReference>
<evidence type="ECO:0000256" key="1">
    <source>
        <dbReference type="SAM" id="MobiDB-lite"/>
    </source>
</evidence>
<dbReference type="Proteomes" id="UP001515480">
    <property type="component" value="Unassembled WGS sequence"/>
</dbReference>
<feature type="compositionally biased region" description="Basic and acidic residues" evidence="1">
    <location>
        <begin position="409"/>
        <end position="423"/>
    </location>
</feature>
<organism evidence="2 3">
    <name type="scientific">Prymnesium parvum</name>
    <name type="common">Toxic golden alga</name>
    <dbReference type="NCBI Taxonomy" id="97485"/>
    <lineage>
        <taxon>Eukaryota</taxon>
        <taxon>Haptista</taxon>
        <taxon>Haptophyta</taxon>
        <taxon>Prymnesiophyceae</taxon>
        <taxon>Prymnesiales</taxon>
        <taxon>Prymnesiaceae</taxon>
        <taxon>Prymnesium</taxon>
    </lineage>
</organism>
<sequence length="778" mass="86734">MSLTEYASRYDKPHLMRRTAGWDIGERPLVPIPHIKLPTYTFVHAHQRDNHFDSRRDNFSSRPIAAGGESFRERQAAHQREGQGWRSKLHKAIDYRTVDELGLKPEELALDRKPKRAPEKLVVVEDQLRRQEGPEDVIVHIDLVPGNTEHGHVREREFRYYRIYVPRRTSLALHLVTISGDPDMYVCNRFPNPHQTQHSWKSAGIGDDLMDIQPDDPLFYPGYFYIGVYGAKESTFDLTANTVRERVHVHDSIRNTEGNGYKDLRERIIHADTRRRFCINGVGFKEQIDSPRSLRASTIPPAPTSARGRPPAAEESSPLRPATSRPSSACPARPFSAVTQICTSREAMYLGTADSGRGHLFGCAEYEAPRPPTAPLQPVSVWGIAARSQSSPAALEEIDPAEPEPSCRPVEKPARSMAHDSSRSFKPSSSKSLSKASRGGGTSGPATATPQANVVVTAQERYSLVTQTVRKATPLAEPPPGSPGKVREFDGKSPRSRQVAYRYADPLLKAEVLGAHQEAGASMRSTSPRRPDGGSKSDIHAGNKWAAHGAEPSPRAGGGAGSPRKNQVGLARRASCEKNGSMSVDAMWEANDEEKDVFEVIRSMLAEVYHVTEQTLDDRNEIGFRDRVVISKGEFQCLQKVLTQRLRAALDAQDKSRMLSYRCRAKAAQHIDHCSASSQDVDRVMRLINSESMKMMGNFEENLKQRIIELQKWDEEKSQKATKRIQMLRANVMGTVGAIRMRSSLKSKTKDLKESQRDSLRSSGHFGSGKRPSGRPHR</sequence>
<feature type="region of interest" description="Disordered" evidence="1">
    <location>
        <begin position="518"/>
        <end position="576"/>
    </location>
</feature>
<dbReference type="EMBL" id="JBGBPQ010000015">
    <property type="protein sequence ID" value="KAL1510223.1"/>
    <property type="molecule type" value="Genomic_DNA"/>
</dbReference>
<protein>
    <submittedName>
        <fullName evidence="2">Uncharacterized protein</fullName>
    </submittedName>
</protein>
<feature type="region of interest" description="Disordered" evidence="1">
    <location>
        <begin position="290"/>
        <end position="333"/>
    </location>
</feature>
<accession>A0AB34IY36</accession>
<name>A0AB34IY36_PRYPA</name>
<dbReference type="AlphaFoldDB" id="A0AB34IY36"/>
<feature type="region of interest" description="Disordered" evidence="1">
    <location>
        <begin position="52"/>
        <end position="83"/>
    </location>
</feature>
<feature type="compositionally biased region" description="Basic and acidic residues" evidence="1">
    <location>
        <begin position="529"/>
        <end position="541"/>
    </location>
</feature>
<evidence type="ECO:0000313" key="2">
    <source>
        <dbReference type="EMBL" id="KAL1510223.1"/>
    </source>
</evidence>
<reference evidence="2 3" key="1">
    <citation type="journal article" date="2024" name="Science">
        <title>Giant polyketide synthase enzymes in the biosynthesis of giant marine polyether toxins.</title>
        <authorList>
            <person name="Fallon T.R."/>
            <person name="Shende V.V."/>
            <person name="Wierzbicki I.H."/>
            <person name="Pendleton A.L."/>
            <person name="Watervoot N.F."/>
            <person name="Auber R.P."/>
            <person name="Gonzalez D.J."/>
            <person name="Wisecaver J.H."/>
            <person name="Moore B.S."/>
        </authorList>
    </citation>
    <scope>NUCLEOTIDE SEQUENCE [LARGE SCALE GENOMIC DNA]</scope>
    <source>
        <strain evidence="2 3">12B1</strain>
    </source>
</reference>
<feature type="compositionally biased region" description="Basic and acidic residues" evidence="1">
    <location>
        <begin position="748"/>
        <end position="760"/>
    </location>
</feature>
<comment type="caution">
    <text evidence="2">The sequence shown here is derived from an EMBL/GenBank/DDBJ whole genome shotgun (WGS) entry which is preliminary data.</text>
</comment>
<feature type="compositionally biased region" description="Basic and acidic residues" evidence="1">
    <location>
        <begin position="70"/>
        <end position="83"/>
    </location>
</feature>
<gene>
    <name evidence="2" type="ORF">AB1Y20_006550</name>
</gene>
<proteinExistence type="predicted"/>
<keyword evidence="3" id="KW-1185">Reference proteome</keyword>
<feature type="region of interest" description="Disordered" evidence="1">
    <location>
        <begin position="471"/>
        <end position="497"/>
    </location>
</feature>
<evidence type="ECO:0000313" key="3">
    <source>
        <dbReference type="Proteomes" id="UP001515480"/>
    </source>
</evidence>
<feature type="region of interest" description="Disordered" evidence="1">
    <location>
        <begin position="742"/>
        <end position="778"/>
    </location>
</feature>
<feature type="region of interest" description="Disordered" evidence="1">
    <location>
        <begin position="392"/>
        <end position="453"/>
    </location>
</feature>
<feature type="compositionally biased region" description="Low complexity" evidence="1">
    <location>
        <begin position="424"/>
        <end position="437"/>
    </location>
</feature>